<dbReference type="EC" id="2.7.8.35" evidence="8"/>
<evidence type="ECO:0000256" key="5">
    <source>
        <dbReference type="ARBA" id="ARBA00022989"/>
    </source>
</evidence>
<keyword evidence="5 7" id="KW-1133">Transmembrane helix</keyword>
<evidence type="ECO:0000256" key="6">
    <source>
        <dbReference type="ARBA" id="ARBA00023136"/>
    </source>
</evidence>
<dbReference type="PANTHER" id="PTHR22926">
    <property type="entry name" value="PHOSPHO-N-ACETYLMURAMOYL-PENTAPEPTIDE-TRANSFERASE"/>
    <property type="match status" value="1"/>
</dbReference>
<keyword evidence="3 8" id="KW-0808">Transferase</keyword>
<dbReference type="GO" id="GO:0009103">
    <property type="term" value="P:lipopolysaccharide biosynthetic process"/>
    <property type="evidence" value="ECO:0007669"/>
    <property type="project" value="TreeGrafter"/>
</dbReference>
<dbReference type="GO" id="GO:0005886">
    <property type="term" value="C:plasma membrane"/>
    <property type="evidence" value="ECO:0007669"/>
    <property type="project" value="UniProtKB-SubCell"/>
</dbReference>
<feature type="transmembrane region" description="Helical" evidence="7">
    <location>
        <begin position="341"/>
        <end position="359"/>
    </location>
</feature>
<feature type="transmembrane region" description="Helical" evidence="7">
    <location>
        <begin position="104"/>
        <end position="121"/>
    </location>
</feature>
<keyword evidence="6 7" id="KW-0472">Membrane</keyword>
<evidence type="ECO:0000256" key="1">
    <source>
        <dbReference type="ARBA" id="ARBA00004651"/>
    </source>
</evidence>
<dbReference type="GO" id="GO:0044038">
    <property type="term" value="P:cell wall macromolecule biosynthetic process"/>
    <property type="evidence" value="ECO:0007669"/>
    <property type="project" value="TreeGrafter"/>
</dbReference>
<feature type="transmembrane region" description="Helical" evidence="7">
    <location>
        <begin position="133"/>
        <end position="156"/>
    </location>
</feature>
<feature type="transmembrane region" description="Helical" evidence="7">
    <location>
        <begin position="194"/>
        <end position="213"/>
    </location>
</feature>
<dbReference type="CDD" id="cd06853">
    <property type="entry name" value="GT_WecA_like"/>
    <property type="match status" value="1"/>
</dbReference>
<protein>
    <submittedName>
        <fullName evidence="8">Decaprenyl-phosphate N-acetylglucosaminephosphotransferase</fullName>
        <ecNumber evidence="8">2.7.8.35</ecNumber>
    </submittedName>
</protein>
<reference evidence="8" key="1">
    <citation type="submission" date="2019-08" db="EMBL/GenBank/DDBJ databases">
        <authorList>
            <person name="Kucharzyk K."/>
            <person name="Murdoch R.W."/>
            <person name="Higgins S."/>
            <person name="Loffler F."/>
        </authorList>
    </citation>
    <scope>NUCLEOTIDE SEQUENCE</scope>
</reference>
<proteinExistence type="predicted"/>
<feature type="transmembrane region" description="Helical" evidence="7">
    <location>
        <begin position="163"/>
        <end position="182"/>
    </location>
</feature>
<dbReference type="Pfam" id="PF00953">
    <property type="entry name" value="Glycos_transf_4"/>
    <property type="match status" value="1"/>
</dbReference>
<sequence length="378" mass="42780">MIYIYCFLISALLVLFIMPYYIKLMLKFKVLDHSGGRKIHKGLKVNIGGLILFISFLASYIVSLPYLSNNENIDSTITFILIIGCLIVVGVRDDMNSLTAKSKLVLEIMAILFLCRMGILIDNLYGFLGIYELPLWVSYVVTIFFFVVIINTYNLIDGIDGQATTQALIIFIPLFIFFLFLGNNHSEIAFHNPNFWTIICISIIGALVSFLYYNWEPSRIFMGDTGSIFIGTIIACAMVSAINFNGHNHNDFNLLGFEIKSKIGVVVSLFYIPLADTLRVFCARVLKKKSPFSPDKSHIHHFLLRTGASHKTSTLTTLAFSIITSTLGLIISVIFTDNIFIPLLVVLFILYVISVSYITKRRLELMKKKLRCQKKLTQ</sequence>
<evidence type="ECO:0000256" key="3">
    <source>
        <dbReference type="ARBA" id="ARBA00022679"/>
    </source>
</evidence>
<feature type="transmembrane region" description="Helical" evidence="7">
    <location>
        <begin position="47"/>
        <end position="67"/>
    </location>
</feature>
<dbReference type="PANTHER" id="PTHR22926:SF3">
    <property type="entry name" value="UNDECAPRENYL-PHOSPHATE ALPHA-N-ACETYLGLUCOSAMINYL 1-PHOSPHATE TRANSFERASE"/>
    <property type="match status" value="1"/>
</dbReference>
<evidence type="ECO:0000256" key="7">
    <source>
        <dbReference type="SAM" id="Phobius"/>
    </source>
</evidence>
<name>A0A644U2N7_9ZZZZ</name>
<feature type="transmembrane region" description="Helical" evidence="7">
    <location>
        <begin position="73"/>
        <end position="92"/>
    </location>
</feature>
<feature type="transmembrane region" description="Helical" evidence="7">
    <location>
        <begin position="225"/>
        <end position="243"/>
    </location>
</feature>
<organism evidence="8">
    <name type="scientific">bioreactor metagenome</name>
    <dbReference type="NCBI Taxonomy" id="1076179"/>
    <lineage>
        <taxon>unclassified sequences</taxon>
        <taxon>metagenomes</taxon>
        <taxon>ecological metagenomes</taxon>
    </lineage>
</organism>
<feature type="transmembrane region" description="Helical" evidence="7">
    <location>
        <begin position="315"/>
        <end position="335"/>
    </location>
</feature>
<evidence type="ECO:0000256" key="4">
    <source>
        <dbReference type="ARBA" id="ARBA00022692"/>
    </source>
</evidence>
<accession>A0A644U2N7</accession>
<dbReference type="InterPro" id="IPR000715">
    <property type="entry name" value="Glycosyl_transferase_4"/>
</dbReference>
<comment type="subcellular location">
    <subcellularLocation>
        <location evidence="1">Cell membrane</location>
        <topology evidence="1">Multi-pass membrane protein</topology>
    </subcellularLocation>
</comment>
<dbReference type="AlphaFoldDB" id="A0A644U2N7"/>
<feature type="transmembrane region" description="Helical" evidence="7">
    <location>
        <begin position="6"/>
        <end position="26"/>
    </location>
</feature>
<comment type="caution">
    <text evidence="8">The sequence shown here is derived from an EMBL/GenBank/DDBJ whole genome shotgun (WGS) entry which is preliminary data.</text>
</comment>
<dbReference type="GO" id="GO:0016780">
    <property type="term" value="F:phosphotransferase activity, for other substituted phosphate groups"/>
    <property type="evidence" value="ECO:0007669"/>
    <property type="project" value="InterPro"/>
</dbReference>
<gene>
    <name evidence="8" type="primary">wecA_3</name>
    <name evidence="8" type="ORF">SDC9_19108</name>
</gene>
<evidence type="ECO:0000256" key="2">
    <source>
        <dbReference type="ARBA" id="ARBA00022475"/>
    </source>
</evidence>
<feature type="transmembrane region" description="Helical" evidence="7">
    <location>
        <begin position="263"/>
        <end position="282"/>
    </location>
</feature>
<dbReference type="EMBL" id="VSSQ01000072">
    <property type="protein sequence ID" value="MPL73310.1"/>
    <property type="molecule type" value="Genomic_DNA"/>
</dbReference>
<keyword evidence="2" id="KW-1003">Cell membrane</keyword>
<dbReference type="GO" id="GO:0071555">
    <property type="term" value="P:cell wall organization"/>
    <property type="evidence" value="ECO:0007669"/>
    <property type="project" value="TreeGrafter"/>
</dbReference>
<keyword evidence="4 7" id="KW-0812">Transmembrane</keyword>
<evidence type="ECO:0000313" key="8">
    <source>
        <dbReference type="EMBL" id="MPL73310.1"/>
    </source>
</evidence>